<dbReference type="OrthoDB" id="2663432at2"/>
<proteinExistence type="predicted"/>
<dbReference type="InterPro" id="IPR003343">
    <property type="entry name" value="Big_2"/>
</dbReference>
<accession>A0A559K8D1</accession>
<evidence type="ECO:0000313" key="3">
    <source>
        <dbReference type="Proteomes" id="UP000317036"/>
    </source>
</evidence>
<comment type="caution">
    <text evidence="2">The sequence shown here is derived from an EMBL/GenBank/DDBJ whole genome shotgun (WGS) entry which is preliminary data.</text>
</comment>
<feature type="domain" description="SLH" evidence="1">
    <location>
        <begin position="2148"/>
        <end position="2207"/>
    </location>
</feature>
<feature type="domain" description="SLH" evidence="1">
    <location>
        <begin position="2077"/>
        <end position="2140"/>
    </location>
</feature>
<dbReference type="Gene3D" id="2.60.40.1080">
    <property type="match status" value="1"/>
</dbReference>
<dbReference type="InterPro" id="IPR025883">
    <property type="entry name" value="Cadherin-like_domain"/>
</dbReference>
<feature type="domain" description="SLH" evidence="1">
    <location>
        <begin position="2017"/>
        <end position="2076"/>
    </location>
</feature>
<protein>
    <recommendedName>
        <fullName evidence="1">SLH domain-containing protein</fullName>
    </recommendedName>
</protein>
<dbReference type="Pfam" id="PF00395">
    <property type="entry name" value="SLH"/>
    <property type="match status" value="3"/>
</dbReference>
<dbReference type="SMART" id="SM00635">
    <property type="entry name" value="BID_2"/>
    <property type="match status" value="1"/>
</dbReference>
<dbReference type="PANTHER" id="PTHR14776">
    <property type="entry name" value="CADHERIN-LIKE AND PC-ESTERASE DOMAIN-CONTAINING PROTEIN 1"/>
    <property type="match status" value="1"/>
</dbReference>
<keyword evidence="3" id="KW-1185">Reference proteome</keyword>
<dbReference type="InterPro" id="IPR001119">
    <property type="entry name" value="SLH_dom"/>
</dbReference>
<dbReference type="InterPro" id="IPR008964">
    <property type="entry name" value="Invasin/intimin_cell_adhesion"/>
</dbReference>
<dbReference type="PANTHER" id="PTHR14776:SF1">
    <property type="entry name" value="CADHERIN-LIKE AND PC-ESTERASE DOMAIN-CONTAINING PROTEIN 1"/>
    <property type="match status" value="1"/>
</dbReference>
<reference evidence="2 3" key="1">
    <citation type="submission" date="2019-07" db="EMBL/GenBank/DDBJ databases">
        <authorList>
            <person name="Kim J."/>
        </authorList>
    </citation>
    <scope>NUCLEOTIDE SEQUENCE [LARGE SCALE GENOMIC DNA]</scope>
    <source>
        <strain evidence="2 3">JC52</strain>
    </source>
</reference>
<gene>
    <name evidence="2" type="ORF">FPZ49_19325</name>
</gene>
<dbReference type="Proteomes" id="UP000317036">
    <property type="component" value="Unassembled WGS sequence"/>
</dbReference>
<dbReference type="PROSITE" id="PS51272">
    <property type="entry name" value="SLH"/>
    <property type="match status" value="3"/>
</dbReference>
<evidence type="ECO:0000313" key="2">
    <source>
        <dbReference type="EMBL" id="TVY08391.1"/>
    </source>
</evidence>
<dbReference type="InterPro" id="IPR013783">
    <property type="entry name" value="Ig-like_fold"/>
</dbReference>
<dbReference type="EMBL" id="VNJI01000024">
    <property type="protein sequence ID" value="TVY08391.1"/>
    <property type="molecule type" value="Genomic_DNA"/>
</dbReference>
<dbReference type="Gene3D" id="2.60.40.10">
    <property type="entry name" value="Immunoglobulins"/>
    <property type="match status" value="1"/>
</dbReference>
<dbReference type="Pfam" id="PF12733">
    <property type="entry name" value="Cadherin-like"/>
    <property type="match status" value="14"/>
</dbReference>
<organism evidence="2 3">
    <name type="scientific">Paenibacillus cremeus</name>
    <dbReference type="NCBI Taxonomy" id="2163881"/>
    <lineage>
        <taxon>Bacteria</taxon>
        <taxon>Bacillati</taxon>
        <taxon>Bacillota</taxon>
        <taxon>Bacilli</taxon>
        <taxon>Bacillales</taxon>
        <taxon>Paenibacillaceae</taxon>
        <taxon>Paenibacillus</taxon>
    </lineage>
</organism>
<evidence type="ECO:0000259" key="1">
    <source>
        <dbReference type="PROSITE" id="PS51272"/>
    </source>
</evidence>
<dbReference type="Gene3D" id="2.60.40.2340">
    <property type="match status" value="1"/>
</dbReference>
<sequence>MTVIPVGSEFLAVGNRANYYTSGGAWSNSNSTSISTSISGVAYDGSSHFVGTGSANDKFTATNLQGPWTYTSDTALGGVVYNADAYESGYFFAGADRGSKLVYSSNNGQTWTSTTFNPANTTQILSMTGDGNGHLVAVGMDGEDSAGHLGTTTQGVIVTGTYDSTAHSWTFNSQTVPGTSFMNVAYGNGQFLILGYDQSTFDNKYLTASYNAASKNLTLGSVSDTTGVSNYLYAAAYGNGMFVAVGDQATAATFDGTTWSKTSVSTDTNLGLRSIAFSNGKFAAVGGDVGSNSLLTNAYGTTWTPTASSVTSVTVSPSTASVVQGGSQQLTATVSVVGGAAQTVTWSSSDASNKVTVDNTGKVTVASGSTPGTYTITATSTADSTKKGTSTITVTAASSNANLGNLTLSQGTLTPAFASGTTSYTASVGNAVSSLTVTPTVSDSTASVKVNGTAVTSGSASGAVSLNVGANTITVLVTAQDNTTKTYTVTVTRAAPSSNANLSNLTLSQGTLTPAFASGTTSYTASVSNSVASVNVTPTVADSTATVKVNGNAATSGNASTVNLNVGANTITVLVTAQDGTTSKTYTVTVTRAAALSNNANLSNLTLSQGTLTPTFATGTTSYTASVANAVTSMDVTPTLADGTASLKVNGSAATSGNAKTVNLNVGANTITVLVTAQDGTTTKSYTITVTRAAASSNADLSNLTLSQGTLTPAFASGTTSYTASVANAVTSVDVTPTLADGSVTVNGSAATSGNAKTVNLNVGANTITVLVTAQDGTTAKSYTTTVTRAASSNADLSNLTLSQGTLTPAFASGTTSYTASVANAVTSVDVTPTLADGTASVKVNNSAVTSGNAKTVNLNVGANTITVLVTAQDGTTTQSYTVTVTRAASSNADLSNLTLSAGTLTPSFASGTTSYAASVANAVISVDVTPTVADSTASVTVNGSAATSGNAKTVNLNVGANTITVLVTAQDGTTTKSYTVTVTRAASSNADLSNLTLSQGTLTPSFASGTMTYTASVANAVTSVDVTPTLADGTASVKVNNSAVTSGNAKTVNLTVGMNTITVLVTAQDGTTAQSYTVTVMRAASSNADLSNLTLSAATLTPSFASGTTTYTASVANAVTSVDVTPTLADGTASVTVNGSAVTSGNAKAVNLTVGSNTITVLVTAQDGTTTQSYTITVTRAASSNADLSNLTLSQGTLTPTFASGTTSYTASVANAVASVDVTPTLADGTASVTVNGSAVTSGNAKTVNLNVGANTITVLVTAQDVTTTQSYTITVTRAASSNADLSNLTLSAGTLTPAFAFSTTSYTTSVGNSVYGITVTPTVADSTATVKVNGTAVTSGIASGAINLNVGTNTITVLVTAQDNTTKTYAITVTRAASSNADLSNLTLSAGALTPAFASSTTSYTTSVGNSVYGITVTPTVADSAATVKVNGTAVTSGTASGTINLSVGSNTITVLVTAQDNTTKTYTITVTRAPSSNADLSKLTLSSGTVLPTFDPAVTSYTVSVANSVYGITVTPTLADSTASVKVNGASTASGQASGSINLNVGSNPVTIEVTAQDGTQKTYTVHINRAPSSTVVLSSLAVSAGALSPNFSGTNLGYNVSVGNAVSSTTITAAVYGPYTSLKIAGAAMQNGATSAPIALQVGANLIPIEVIAQDGINSQIYTVSVNRAPSDNAVVGSIVLSKGTLSPAFTSSLTDYEARVAYSVVSLTVAASVDQPNAMISIQGIAVTSGAASLIPLQVGVNRITIEATAQDGVTKKTYVVTIYRESLSSSNSGSTTPTTTPVTTDTEVNVLVNGKVENAGTATTSTVNGQTVTTVAVDQKKLEDKLAAEGRNAVVTIPVNIKSDVVVGELNGQMVKSMESKQAILEMKTDKVTYTVPAEQINIDSISSQFGKSVALQDIKIHIEIAAPPAETVKVVQNAAAKGTFALVVPPVNFTVTGTYGNTTVEVSKFNAYVERTIAIPDGVDPSKITTGIVVEPNGTVRHVPTKIVKIDGKYYAKVYSLTNSTYTVVWHPIEFTDVANHWAKAAVNDMGSRMVIEGTGDGIFSPDRDITRAEFAAIIVRGLGLKLENGATPFSDVKSSDWYSSAINTAYAYHLISGFEDGTFRPNDKITREQAMVIIAQAMTITKLKDKLASHAAEDILRSFTDAADASSWAVGGIADSAEAGIVTGREGARLAPKAFITRAEVAAIVQRLLQKSDLI</sequence>
<name>A0A559K8D1_9BACL</name>
<dbReference type="SUPFAM" id="SSF49373">
    <property type="entry name" value="Invasin/intimin cell-adhesion fragments"/>
    <property type="match status" value="1"/>
</dbReference>